<feature type="region of interest" description="Disordered" evidence="1">
    <location>
        <begin position="1"/>
        <end position="20"/>
    </location>
</feature>
<dbReference type="AlphaFoldDB" id="A0A940S6M1"/>
<sequence length="81" mass="9031">MRPQHRTRGKHPSTSGKTWDDIHQINRAADLLTRGATAEERSSGMVCLQLDGKFAMYTNPRTLKAAQEQLQVGETLGRGRP</sequence>
<comment type="caution">
    <text evidence="2">The sequence shown here is derived from an EMBL/GenBank/DDBJ whole genome shotgun (WGS) entry which is preliminary data.</text>
</comment>
<dbReference type="Proteomes" id="UP000677537">
    <property type="component" value="Unassembled WGS sequence"/>
</dbReference>
<accession>A0A940S6M1</accession>
<evidence type="ECO:0000313" key="2">
    <source>
        <dbReference type="EMBL" id="MBP0492192.1"/>
    </source>
</evidence>
<dbReference type="EMBL" id="JAGIZA010000003">
    <property type="protein sequence ID" value="MBP0492192.1"/>
    <property type="molecule type" value="Genomic_DNA"/>
</dbReference>
<evidence type="ECO:0000256" key="1">
    <source>
        <dbReference type="SAM" id="MobiDB-lite"/>
    </source>
</evidence>
<evidence type="ECO:0000313" key="3">
    <source>
        <dbReference type="Proteomes" id="UP000677537"/>
    </source>
</evidence>
<proteinExistence type="predicted"/>
<organism evidence="2 3">
    <name type="scientific">Roseomonas indoligenes</name>
    <dbReference type="NCBI Taxonomy" id="2820811"/>
    <lineage>
        <taxon>Bacteria</taxon>
        <taxon>Pseudomonadati</taxon>
        <taxon>Pseudomonadota</taxon>
        <taxon>Alphaproteobacteria</taxon>
        <taxon>Acetobacterales</taxon>
        <taxon>Roseomonadaceae</taxon>
        <taxon>Roseomonas</taxon>
    </lineage>
</organism>
<protein>
    <submittedName>
        <fullName evidence="2">Uncharacterized protein</fullName>
    </submittedName>
</protein>
<feature type="compositionally biased region" description="Basic residues" evidence="1">
    <location>
        <begin position="1"/>
        <end position="11"/>
    </location>
</feature>
<gene>
    <name evidence="2" type="ORF">J5Y10_05300</name>
</gene>
<reference evidence="2" key="1">
    <citation type="submission" date="2021-03" db="EMBL/GenBank/DDBJ databases">
        <authorList>
            <person name="So Y."/>
        </authorList>
    </citation>
    <scope>NUCLEOTIDE SEQUENCE</scope>
    <source>
        <strain evidence="2">SG15</strain>
    </source>
</reference>
<keyword evidence="3" id="KW-1185">Reference proteome</keyword>
<name>A0A940S6M1_9PROT</name>
<dbReference type="RefSeq" id="WP_209371557.1">
    <property type="nucleotide sequence ID" value="NZ_JAGIZA010000003.1"/>
</dbReference>